<dbReference type="Proteomes" id="UP000694888">
    <property type="component" value="Unplaced"/>
</dbReference>
<accession>A0ABM0K7G0</accession>
<proteinExistence type="predicted"/>
<evidence type="ECO:0000313" key="3">
    <source>
        <dbReference type="RefSeq" id="XP_005110557.1"/>
    </source>
</evidence>
<protein>
    <submittedName>
        <fullName evidence="2 3">Uncharacterized protein LOC101864488</fullName>
    </submittedName>
</protein>
<sequence>MSWEDFISHVLATTSKVDKMVIYDLKGRPVAVTEDMETSQSEGLALVNCLLDPAKTLTKLHIGDDIFICIQGIGHTFIGTSVRNHSMVIVAHKDSDHVVVVIGHSAGRGSFIFELKRGLSLKAQGQLLSQQQQQQQQQLLPIDSEIDVVIGGAAASPESVLVDLMS</sequence>
<name>A0ABM0K7G0_APLCA</name>
<dbReference type="RefSeq" id="XP_005110556.1">
    <property type="nucleotide sequence ID" value="XM_005110499.2"/>
</dbReference>
<dbReference type="RefSeq" id="XP_005110557.1">
    <property type="nucleotide sequence ID" value="XM_005110500.2"/>
</dbReference>
<dbReference type="SUPFAM" id="SSF55770">
    <property type="entry name" value="Profilin (actin-binding protein)"/>
    <property type="match status" value="1"/>
</dbReference>
<dbReference type="GeneID" id="101864488"/>
<dbReference type="InterPro" id="IPR048278">
    <property type="entry name" value="PFN"/>
</dbReference>
<reference evidence="2 3" key="1">
    <citation type="submission" date="2025-05" db="UniProtKB">
        <authorList>
            <consortium name="RefSeq"/>
        </authorList>
    </citation>
    <scope>IDENTIFICATION</scope>
</reference>
<evidence type="ECO:0000313" key="2">
    <source>
        <dbReference type="RefSeq" id="XP_005110556.1"/>
    </source>
</evidence>
<keyword evidence="1" id="KW-1185">Reference proteome</keyword>
<gene>
    <name evidence="2 3" type="primary">LOC101864488</name>
</gene>
<dbReference type="Pfam" id="PF00235">
    <property type="entry name" value="Profilin"/>
    <property type="match status" value="1"/>
</dbReference>
<dbReference type="Gene3D" id="3.30.450.30">
    <property type="entry name" value="Dynein light chain 2a, cytoplasmic"/>
    <property type="match status" value="1"/>
</dbReference>
<dbReference type="InterPro" id="IPR036140">
    <property type="entry name" value="PFN_sf"/>
</dbReference>
<evidence type="ECO:0000313" key="1">
    <source>
        <dbReference type="Proteomes" id="UP000694888"/>
    </source>
</evidence>
<organism evidence="1 2">
    <name type="scientific">Aplysia californica</name>
    <name type="common">California sea hare</name>
    <dbReference type="NCBI Taxonomy" id="6500"/>
    <lineage>
        <taxon>Eukaryota</taxon>
        <taxon>Metazoa</taxon>
        <taxon>Spiralia</taxon>
        <taxon>Lophotrochozoa</taxon>
        <taxon>Mollusca</taxon>
        <taxon>Gastropoda</taxon>
        <taxon>Heterobranchia</taxon>
        <taxon>Euthyneura</taxon>
        <taxon>Tectipleura</taxon>
        <taxon>Aplysiida</taxon>
        <taxon>Aplysioidea</taxon>
        <taxon>Aplysiidae</taxon>
        <taxon>Aplysia</taxon>
    </lineage>
</organism>